<keyword evidence="3" id="KW-1185">Reference proteome</keyword>
<dbReference type="EMBL" id="MU855387">
    <property type="protein sequence ID" value="KAK3904697.1"/>
    <property type="molecule type" value="Genomic_DNA"/>
</dbReference>
<name>A0AAN6RV78_9PEZI</name>
<dbReference type="Proteomes" id="UP001303889">
    <property type="component" value="Unassembled WGS sequence"/>
</dbReference>
<evidence type="ECO:0000313" key="2">
    <source>
        <dbReference type="EMBL" id="KAK3904697.1"/>
    </source>
</evidence>
<reference evidence="2" key="1">
    <citation type="journal article" date="2023" name="Mol. Phylogenet. Evol.">
        <title>Genome-scale phylogeny and comparative genomics of the fungal order Sordariales.</title>
        <authorList>
            <person name="Hensen N."/>
            <person name="Bonometti L."/>
            <person name="Westerberg I."/>
            <person name="Brannstrom I.O."/>
            <person name="Guillou S."/>
            <person name="Cros-Aarteil S."/>
            <person name="Calhoun S."/>
            <person name="Haridas S."/>
            <person name="Kuo A."/>
            <person name="Mondo S."/>
            <person name="Pangilinan J."/>
            <person name="Riley R."/>
            <person name="LaButti K."/>
            <person name="Andreopoulos B."/>
            <person name="Lipzen A."/>
            <person name="Chen C."/>
            <person name="Yan M."/>
            <person name="Daum C."/>
            <person name="Ng V."/>
            <person name="Clum A."/>
            <person name="Steindorff A."/>
            <person name="Ohm R.A."/>
            <person name="Martin F."/>
            <person name="Silar P."/>
            <person name="Natvig D.O."/>
            <person name="Lalanne C."/>
            <person name="Gautier V."/>
            <person name="Ament-Velasquez S.L."/>
            <person name="Kruys A."/>
            <person name="Hutchinson M.I."/>
            <person name="Powell A.J."/>
            <person name="Barry K."/>
            <person name="Miller A.N."/>
            <person name="Grigoriev I.V."/>
            <person name="Debuchy R."/>
            <person name="Gladieux P."/>
            <person name="Hiltunen Thoren M."/>
            <person name="Johannesson H."/>
        </authorList>
    </citation>
    <scope>NUCLEOTIDE SEQUENCE</scope>
    <source>
        <strain evidence="2">CBS 103.79</strain>
    </source>
</reference>
<evidence type="ECO:0000256" key="1">
    <source>
        <dbReference type="SAM" id="MobiDB-lite"/>
    </source>
</evidence>
<reference evidence="2" key="2">
    <citation type="submission" date="2023-05" db="EMBL/GenBank/DDBJ databases">
        <authorList>
            <consortium name="Lawrence Berkeley National Laboratory"/>
            <person name="Steindorff A."/>
            <person name="Hensen N."/>
            <person name="Bonometti L."/>
            <person name="Westerberg I."/>
            <person name="Brannstrom I.O."/>
            <person name="Guillou S."/>
            <person name="Cros-Aarteil S."/>
            <person name="Calhoun S."/>
            <person name="Haridas S."/>
            <person name="Kuo A."/>
            <person name="Mondo S."/>
            <person name="Pangilinan J."/>
            <person name="Riley R."/>
            <person name="Labutti K."/>
            <person name="Andreopoulos B."/>
            <person name="Lipzen A."/>
            <person name="Chen C."/>
            <person name="Yanf M."/>
            <person name="Daum C."/>
            <person name="Ng V."/>
            <person name="Clum A."/>
            <person name="Ohm R."/>
            <person name="Martin F."/>
            <person name="Silar P."/>
            <person name="Natvig D."/>
            <person name="Lalanne C."/>
            <person name="Gautier V."/>
            <person name="Ament-Velasquez S.L."/>
            <person name="Kruys A."/>
            <person name="Hutchinson M.I."/>
            <person name="Powell A.J."/>
            <person name="Barry K."/>
            <person name="Miller A.N."/>
            <person name="Grigoriev I.V."/>
            <person name="Debuchy R."/>
            <person name="Gladieux P."/>
            <person name="Thoren M.H."/>
            <person name="Johannesson H."/>
        </authorList>
    </citation>
    <scope>NUCLEOTIDE SEQUENCE</scope>
    <source>
        <strain evidence="2">CBS 103.79</strain>
    </source>
</reference>
<accession>A0AAN6RV78</accession>
<dbReference type="AlphaFoldDB" id="A0AAN6RV78"/>
<evidence type="ECO:0000313" key="3">
    <source>
        <dbReference type="Proteomes" id="UP001303889"/>
    </source>
</evidence>
<comment type="caution">
    <text evidence="2">The sequence shown here is derived from an EMBL/GenBank/DDBJ whole genome shotgun (WGS) entry which is preliminary data.</text>
</comment>
<organism evidence="2 3">
    <name type="scientific">Staphylotrichum tortipilum</name>
    <dbReference type="NCBI Taxonomy" id="2831512"/>
    <lineage>
        <taxon>Eukaryota</taxon>
        <taxon>Fungi</taxon>
        <taxon>Dikarya</taxon>
        <taxon>Ascomycota</taxon>
        <taxon>Pezizomycotina</taxon>
        <taxon>Sordariomycetes</taxon>
        <taxon>Sordariomycetidae</taxon>
        <taxon>Sordariales</taxon>
        <taxon>Chaetomiaceae</taxon>
        <taxon>Staphylotrichum</taxon>
    </lineage>
</organism>
<protein>
    <submittedName>
        <fullName evidence="2">Uncharacterized protein</fullName>
    </submittedName>
</protein>
<proteinExistence type="predicted"/>
<sequence>MTDLYPIPSLATGPSDDESTNIGDESASTPSLFADEINSHAAYPIACLECLRASTSWAIADDVLPMRIACTYNTPNAAASGMLGDLFDVLSIIEDGYSLCMMFDEETPHDEQWNDKYALSSEERQGVARAANACVVAFLVADGAHCEEFGLVGMDFESWLFDGFAFVRFHVQCPQLTWSSQHKINYEIMILHRQHVAIAANPVASCAEAPSLGAAKERFAQVFEAAVAGVERRGGGALDEVGQDNGNMDE</sequence>
<gene>
    <name evidence="2" type="ORF">C8A05DRAFT_31517</name>
</gene>
<feature type="region of interest" description="Disordered" evidence="1">
    <location>
        <begin position="1"/>
        <end position="28"/>
    </location>
</feature>